<evidence type="ECO:0008006" key="5">
    <source>
        <dbReference type="Google" id="ProtNLM"/>
    </source>
</evidence>
<feature type="region of interest" description="Disordered" evidence="2">
    <location>
        <begin position="100"/>
        <end position="141"/>
    </location>
</feature>
<sequence>MAHLGRVMRRLDSFRKLDVIDTDSSSSMTAEAPQVNLPHVDTHLNMHQITGFYDEETGADGVDANGIENGIENGHDNAHTGTPSYTALFVSIWDPNCKRRKKNINPKSQEANTLVDTDFNTSPSHPSHSSTSPNLNNDEAPTEWSAVGHAATGKSGRVIHNLQEEIARLTRECSLYRSRAEETQRSNEALKIQNQNMNERLRNLEQVNETNLNSISRKDRKIDELRAEITGERNKRVDAEADASKTNETMREERENHHREQARTQEIAKYHETQYEVLSSTTKREKADLGRRVKALWSELQVLSEAQKTQSVCAERLDVLADQKNREVEGLKDAHEKLLATHTDYKKTKDEELRGTIERAHANNDMIDAAIASIKQTEAEMKWAIQLNKNQVHD</sequence>
<dbReference type="OrthoDB" id="3918393at2759"/>
<evidence type="ECO:0000256" key="2">
    <source>
        <dbReference type="SAM" id="MobiDB-lite"/>
    </source>
</evidence>
<feature type="region of interest" description="Disordered" evidence="2">
    <location>
        <begin position="236"/>
        <end position="262"/>
    </location>
</feature>
<evidence type="ECO:0000256" key="1">
    <source>
        <dbReference type="SAM" id="Coils"/>
    </source>
</evidence>
<comment type="caution">
    <text evidence="3">The sequence shown here is derived from an EMBL/GenBank/DDBJ whole genome shotgun (WGS) entry which is preliminary data.</text>
</comment>
<gene>
    <name evidence="3" type="ORF">N7456_008449</name>
</gene>
<dbReference type="EMBL" id="JAPQKH010000005">
    <property type="protein sequence ID" value="KAJ5097728.1"/>
    <property type="molecule type" value="Genomic_DNA"/>
</dbReference>
<reference evidence="3" key="1">
    <citation type="submission" date="2022-11" db="EMBL/GenBank/DDBJ databases">
        <authorList>
            <person name="Petersen C."/>
        </authorList>
    </citation>
    <scope>NUCLEOTIDE SEQUENCE</scope>
    <source>
        <strain evidence="3">IBT 30069</strain>
    </source>
</reference>
<keyword evidence="1" id="KW-0175">Coiled coil</keyword>
<proteinExistence type="predicted"/>
<keyword evidence="4" id="KW-1185">Reference proteome</keyword>
<organism evidence="3 4">
    <name type="scientific">Penicillium angulare</name>
    <dbReference type="NCBI Taxonomy" id="116970"/>
    <lineage>
        <taxon>Eukaryota</taxon>
        <taxon>Fungi</taxon>
        <taxon>Dikarya</taxon>
        <taxon>Ascomycota</taxon>
        <taxon>Pezizomycotina</taxon>
        <taxon>Eurotiomycetes</taxon>
        <taxon>Eurotiomycetidae</taxon>
        <taxon>Eurotiales</taxon>
        <taxon>Aspergillaceae</taxon>
        <taxon>Penicillium</taxon>
    </lineage>
</organism>
<feature type="coiled-coil region" evidence="1">
    <location>
        <begin position="314"/>
        <end position="341"/>
    </location>
</feature>
<evidence type="ECO:0000313" key="3">
    <source>
        <dbReference type="EMBL" id="KAJ5097728.1"/>
    </source>
</evidence>
<feature type="compositionally biased region" description="Polar residues" evidence="2">
    <location>
        <begin position="105"/>
        <end position="120"/>
    </location>
</feature>
<dbReference type="AlphaFoldDB" id="A0A9W9FCJ5"/>
<reference evidence="3" key="2">
    <citation type="journal article" date="2023" name="IMA Fungus">
        <title>Comparative genomic study of the Penicillium genus elucidates a diverse pangenome and 15 lateral gene transfer events.</title>
        <authorList>
            <person name="Petersen C."/>
            <person name="Sorensen T."/>
            <person name="Nielsen M.R."/>
            <person name="Sondergaard T.E."/>
            <person name="Sorensen J.L."/>
            <person name="Fitzpatrick D.A."/>
            <person name="Frisvad J.C."/>
            <person name="Nielsen K.L."/>
        </authorList>
    </citation>
    <scope>NUCLEOTIDE SEQUENCE</scope>
    <source>
        <strain evidence="3">IBT 30069</strain>
    </source>
</reference>
<feature type="compositionally biased region" description="Low complexity" evidence="2">
    <location>
        <begin position="121"/>
        <end position="133"/>
    </location>
</feature>
<protein>
    <recommendedName>
        <fullName evidence="5">SWI5-dependent HO expression protein 3</fullName>
    </recommendedName>
</protein>
<dbReference type="Proteomes" id="UP001149165">
    <property type="component" value="Unassembled WGS sequence"/>
</dbReference>
<evidence type="ECO:0000313" key="4">
    <source>
        <dbReference type="Proteomes" id="UP001149165"/>
    </source>
</evidence>
<name>A0A9W9FCJ5_9EURO</name>
<accession>A0A9W9FCJ5</accession>